<dbReference type="EMBL" id="JBHUEM010000022">
    <property type="protein sequence ID" value="MFD1737697.1"/>
    <property type="molecule type" value="Genomic_DNA"/>
</dbReference>
<evidence type="ECO:0008006" key="3">
    <source>
        <dbReference type="Google" id="ProtNLM"/>
    </source>
</evidence>
<comment type="caution">
    <text evidence="1">The sequence shown here is derived from an EMBL/GenBank/DDBJ whole genome shotgun (WGS) entry which is preliminary data.</text>
</comment>
<proteinExistence type="predicted"/>
<organism evidence="1 2">
    <name type="scientific">Bacillus salitolerans</name>
    <dbReference type="NCBI Taxonomy" id="1437434"/>
    <lineage>
        <taxon>Bacteria</taxon>
        <taxon>Bacillati</taxon>
        <taxon>Bacillota</taxon>
        <taxon>Bacilli</taxon>
        <taxon>Bacillales</taxon>
        <taxon>Bacillaceae</taxon>
        <taxon>Bacillus</taxon>
    </lineage>
</organism>
<accession>A0ABW4LT68</accession>
<sequence length="112" mass="12856">MKLLLEKFTEVVLIQPNLKPILPVNPLYISFQSGYDLLFLKISSQGCEVFNDCQERTDLWIKGDLTCIQSFLMGKERLRKIESRNQLKITGSFKDILLVESLFALCNIELSA</sequence>
<keyword evidence="2" id="KW-1185">Reference proteome</keyword>
<reference evidence="2" key="1">
    <citation type="journal article" date="2019" name="Int. J. Syst. Evol. Microbiol.">
        <title>The Global Catalogue of Microorganisms (GCM) 10K type strain sequencing project: providing services to taxonomists for standard genome sequencing and annotation.</title>
        <authorList>
            <consortium name="The Broad Institute Genomics Platform"/>
            <consortium name="The Broad Institute Genome Sequencing Center for Infectious Disease"/>
            <person name="Wu L."/>
            <person name="Ma J."/>
        </authorList>
    </citation>
    <scope>NUCLEOTIDE SEQUENCE [LARGE SCALE GENOMIC DNA]</scope>
    <source>
        <strain evidence="2">CCUG 49339</strain>
    </source>
</reference>
<dbReference type="RefSeq" id="WP_377928917.1">
    <property type="nucleotide sequence ID" value="NZ_JBHUEM010000022.1"/>
</dbReference>
<name>A0ABW4LT68_9BACI</name>
<evidence type="ECO:0000313" key="2">
    <source>
        <dbReference type="Proteomes" id="UP001597214"/>
    </source>
</evidence>
<evidence type="ECO:0000313" key="1">
    <source>
        <dbReference type="EMBL" id="MFD1737697.1"/>
    </source>
</evidence>
<dbReference type="Proteomes" id="UP001597214">
    <property type="component" value="Unassembled WGS sequence"/>
</dbReference>
<protein>
    <recommendedName>
        <fullName evidence="3">SCP2 domain-containing protein</fullName>
    </recommendedName>
</protein>
<gene>
    <name evidence="1" type="ORF">ACFSCX_14270</name>
</gene>